<dbReference type="PANTHER" id="PTHR31363">
    <property type="entry name" value="TRAF3-INTERACTING PROTEIN 1"/>
    <property type="match status" value="1"/>
</dbReference>
<reference evidence="3 4" key="1">
    <citation type="submission" date="2013-11" db="EMBL/GenBank/DDBJ databases">
        <title>Genome sequencing of Stegodyphus mimosarum.</title>
        <authorList>
            <person name="Bechsgaard J."/>
        </authorList>
    </citation>
    <scope>NUCLEOTIDE SEQUENCE [LARGE SCALE GENOMIC DNA]</scope>
</reference>
<dbReference type="STRING" id="407821.A0A087UAG2"/>
<feature type="domain" description="TRAF3-interacting protein 1 C-terminal" evidence="2">
    <location>
        <begin position="120"/>
        <end position="274"/>
    </location>
</feature>
<dbReference type="OrthoDB" id="10258914at2759"/>
<dbReference type="GO" id="GO:0070507">
    <property type="term" value="P:regulation of microtubule cytoskeleton organization"/>
    <property type="evidence" value="ECO:0007669"/>
    <property type="project" value="TreeGrafter"/>
</dbReference>
<keyword evidence="4" id="KW-1185">Reference proteome</keyword>
<dbReference type="PANTHER" id="PTHR31363:SF0">
    <property type="entry name" value="TRAF3-INTERACTING PROTEIN 1"/>
    <property type="match status" value="1"/>
</dbReference>
<dbReference type="GO" id="GO:0042073">
    <property type="term" value="P:intraciliary transport"/>
    <property type="evidence" value="ECO:0007669"/>
    <property type="project" value="TreeGrafter"/>
</dbReference>
<dbReference type="InterPro" id="IPR041476">
    <property type="entry name" value="TRAF3IP1_C"/>
</dbReference>
<feature type="compositionally biased region" description="Basic and acidic residues" evidence="1">
    <location>
        <begin position="147"/>
        <end position="169"/>
    </location>
</feature>
<feature type="region of interest" description="Disordered" evidence="1">
    <location>
        <begin position="132"/>
        <end position="170"/>
    </location>
</feature>
<gene>
    <name evidence="3" type="ORF">X975_15398</name>
</gene>
<feature type="region of interest" description="Disordered" evidence="1">
    <location>
        <begin position="1"/>
        <end position="55"/>
    </location>
</feature>
<evidence type="ECO:0000256" key="1">
    <source>
        <dbReference type="SAM" id="MobiDB-lite"/>
    </source>
</evidence>
<dbReference type="OMA" id="MWANTNQ"/>
<name>A0A087UAG2_STEMI</name>
<dbReference type="GO" id="GO:0036064">
    <property type="term" value="C:ciliary basal body"/>
    <property type="evidence" value="ECO:0007669"/>
    <property type="project" value="TreeGrafter"/>
</dbReference>
<dbReference type="GO" id="GO:0008017">
    <property type="term" value="F:microtubule binding"/>
    <property type="evidence" value="ECO:0007669"/>
    <property type="project" value="InterPro"/>
</dbReference>
<evidence type="ECO:0000313" key="4">
    <source>
        <dbReference type="Proteomes" id="UP000054359"/>
    </source>
</evidence>
<dbReference type="Pfam" id="PF17749">
    <property type="entry name" value="MIP-T3_C"/>
    <property type="match status" value="1"/>
</dbReference>
<sequence>METSREPLIATSSAIMGNVPSVPEPNFESLALQRPPSARPPSARPSSSRPAPPRIRIRHVVENEEPSLRPATAKPVENVILDQGHQSEEEEETWILLETEPAENLDLQQKSDNLPAETPEEDKGSLVKKLLETKKDLEGGSQHTPTKKVEIDKSQMSEASRNRERDSASKELGQLRNFVQSLSRNAFPLGRMLDFLQEDLDSMKMELKMWKEEHEQNLIALHKEQSATESLLEPLRAQLDDLDQVVQNQLDANSALKSSIARNDERIQRMLASVNHKS</sequence>
<accession>A0A087UAG2</accession>
<evidence type="ECO:0000259" key="2">
    <source>
        <dbReference type="Pfam" id="PF17749"/>
    </source>
</evidence>
<dbReference type="Proteomes" id="UP000054359">
    <property type="component" value="Unassembled WGS sequence"/>
</dbReference>
<feature type="non-terminal residue" evidence="3">
    <location>
        <position position="278"/>
    </location>
</feature>
<dbReference type="EMBL" id="KK118997">
    <property type="protein sequence ID" value="KFM74351.1"/>
    <property type="molecule type" value="Genomic_DNA"/>
</dbReference>
<dbReference type="GO" id="GO:0005930">
    <property type="term" value="C:axoneme"/>
    <property type="evidence" value="ECO:0007669"/>
    <property type="project" value="TreeGrafter"/>
</dbReference>
<dbReference type="InterPro" id="IPR018799">
    <property type="entry name" value="TRAF3IP1"/>
</dbReference>
<dbReference type="AlphaFoldDB" id="A0A087UAG2"/>
<dbReference type="GO" id="GO:0030992">
    <property type="term" value="C:intraciliary transport particle B"/>
    <property type="evidence" value="ECO:0007669"/>
    <property type="project" value="TreeGrafter"/>
</dbReference>
<dbReference type="GO" id="GO:0060271">
    <property type="term" value="P:cilium assembly"/>
    <property type="evidence" value="ECO:0007669"/>
    <property type="project" value="TreeGrafter"/>
</dbReference>
<organism evidence="3 4">
    <name type="scientific">Stegodyphus mimosarum</name>
    <name type="common">African social velvet spider</name>
    <dbReference type="NCBI Taxonomy" id="407821"/>
    <lineage>
        <taxon>Eukaryota</taxon>
        <taxon>Metazoa</taxon>
        <taxon>Ecdysozoa</taxon>
        <taxon>Arthropoda</taxon>
        <taxon>Chelicerata</taxon>
        <taxon>Arachnida</taxon>
        <taxon>Araneae</taxon>
        <taxon>Araneomorphae</taxon>
        <taxon>Entelegynae</taxon>
        <taxon>Eresoidea</taxon>
        <taxon>Eresidae</taxon>
        <taxon>Stegodyphus</taxon>
    </lineage>
</organism>
<protein>
    <submittedName>
        <fullName evidence="3">TRAF3-interacting protein 1</fullName>
    </submittedName>
</protein>
<evidence type="ECO:0000313" key="3">
    <source>
        <dbReference type="EMBL" id="KFM74351.1"/>
    </source>
</evidence>
<proteinExistence type="predicted"/>